<protein>
    <recommendedName>
        <fullName evidence="3">beta-N-acetylhexosaminidase</fullName>
        <ecNumber evidence="3">3.2.1.52</ecNumber>
    </recommendedName>
</protein>
<dbReference type="SUPFAM" id="SSF51445">
    <property type="entry name" value="(Trans)glycosidases"/>
    <property type="match status" value="1"/>
</dbReference>
<feature type="signal peptide" evidence="7">
    <location>
        <begin position="1"/>
        <end position="23"/>
    </location>
</feature>
<dbReference type="Proteomes" id="UP000192772">
    <property type="component" value="Unassembled WGS sequence"/>
</dbReference>
<evidence type="ECO:0000256" key="5">
    <source>
        <dbReference type="ARBA" id="ARBA00023295"/>
    </source>
</evidence>
<keyword evidence="7" id="KW-0732">Signal</keyword>
<evidence type="ECO:0000256" key="4">
    <source>
        <dbReference type="ARBA" id="ARBA00022801"/>
    </source>
</evidence>
<keyword evidence="5" id="KW-0326">Glycosidase</keyword>
<dbReference type="STRING" id="81858.BST23_14765"/>
<evidence type="ECO:0000313" key="9">
    <source>
        <dbReference type="EMBL" id="ORA65069.1"/>
    </source>
</evidence>
<comment type="caution">
    <text evidence="9">The sequence shown here is derived from an EMBL/GenBank/DDBJ whole genome shotgun (WGS) entry which is preliminary data.</text>
</comment>
<evidence type="ECO:0000256" key="7">
    <source>
        <dbReference type="SAM" id="SignalP"/>
    </source>
</evidence>
<feature type="chain" id="PRO_5038770646" description="beta-N-acetylhexosaminidase" evidence="7">
    <location>
        <begin position="24"/>
        <end position="396"/>
    </location>
</feature>
<comment type="similarity">
    <text evidence="2">Belongs to the glycosyl hydrolase 3 family.</text>
</comment>
<sequence length="396" mass="40106">MSRPMAVSRALCAVVAMSGLVLACSPAEPPAPPSSAAPSSVVTQHKGEVPAAPPPPACGDAEAMLAAMSTRDKLAQLLMVGVSNAADARSVVDNHHVGGVMIGSWTDLSMLTDGSLTEIAASAGPLPLAVSVDEEGGRVSRLAPLIGTQPSARVLAQTQTPEQVYEIARTRGQAMRNLGITVDFAPVVDVSDAADSTVIGDRSFGSDPATVTDYAGAYARGLRDAGVLPVLKHFPGHGRGSGDSHTGSVTSPPIAELQEVDLVPYRTLAGQAPVGVMVGHLQVPGLTGSDPASLSPAVYGLLRSGGYGGPPFNGPVFTDDLSGMQAISNQFGVPEAVLRGLQAGADVALWVSSGEVPSVLDRLEKAVDAGELSMSGVDAAVLRIAGFKGPSPRCGG</sequence>
<evidence type="ECO:0000256" key="3">
    <source>
        <dbReference type="ARBA" id="ARBA00012663"/>
    </source>
</evidence>
<keyword evidence="4" id="KW-0378">Hydrolase</keyword>
<reference evidence="9 10" key="1">
    <citation type="submission" date="2017-02" db="EMBL/GenBank/DDBJ databases">
        <title>The new phylogeny of genus Mycobacterium.</title>
        <authorList>
            <person name="Tortoli E."/>
            <person name="Trovato A."/>
            <person name="Cirillo D.M."/>
        </authorList>
    </citation>
    <scope>NUCLEOTIDE SEQUENCE [LARGE SCALE GENOMIC DNA]</scope>
    <source>
        <strain evidence="9 10">FI-09383</strain>
    </source>
</reference>
<dbReference type="InterPro" id="IPR050226">
    <property type="entry name" value="NagZ_Beta-hexosaminidase"/>
</dbReference>
<dbReference type="GO" id="GO:0009254">
    <property type="term" value="P:peptidoglycan turnover"/>
    <property type="evidence" value="ECO:0007669"/>
    <property type="project" value="TreeGrafter"/>
</dbReference>
<dbReference type="PROSITE" id="PS51257">
    <property type="entry name" value="PROKAR_LIPOPROTEIN"/>
    <property type="match status" value="1"/>
</dbReference>
<feature type="region of interest" description="Disordered" evidence="6">
    <location>
        <begin position="27"/>
        <end position="55"/>
    </location>
</feature>
<dbReference type="InterPro" id="IPR001764">
    <property type="entry name" value="Glyco_hydro_3_N"/>
</dbReference>
<dbReference type="OrthoDB" id="9805821at2"/>
<dbReference type="AlphaFoldDB" id="A0A1X0CYN5"/>
<evidence type="ECO:0000256" key="6">
    <source>
        <dbReference type="SAM" id="MobiDB-lite"/>
    </source>
</evidence>
<dbReference type="PANTHER" id="PTHR30480">
    <property type="entry name" value="BETA-HEXOSAMINIDASE-RELATED"/>
    <property type="match status" value="1"/>
</dbReference>
<dbReference type="InterPro" id="IPR017853">
    <property type="entry name" value="GH"/>
</dbReference>
<evidence type="ECO:0000313" key="10">
    <source>
        <dbReference type="Proteomes" id="UP000192772"/>
    </source>
</evidence>
<accession>A0A1X0CYN5</accession>
<dbReference type="EMBL" id="MVHP01000016">
    <property type="protein sequence ID" value="ORA65069.1"/>
    <property type="molecule type" value="Genomic_DNA"/>
</dbReference>
<evidence type="ECO:0000256" key="2">
    <source>
        <dbReference type="ARBA" id="ARBA00005336"/>
    </source>
</evidence>
<feature type="domain" description="Glycoside hydrolase family 3 N-terminal" evidence="8">
    <location>
        <begin position="70"/>
        <end position="385"/>
    </location>
</feature>
<comment type="catalytic activity">
    <reaction evidence="1">
        <text>Hydrolysis of terminal non-reducing N-acetyl-D-hexosamine residues in N-acetyl-beta-D-hexosaminides.</text>
        <dbReference type="EC" id="3.2.1.52"/>
    </reaction>
</comment>
<organism evidence="9 10">
    <name type="scientific">Mycolicibacterium elephantis</name>
    <dbReference type="NCBI Taxonomy" id="81858"/>
    <lineage>
        <taxon>Bacteria</taxon>
        <taxon>Bacillati</taxon>
        <taxon>Actinomycetota</taxon>
        <taxon>Actinomycetes</taxon>
        <taxon>Mycobacteriales</taxon>
        <taxon>Mycobacteriaceae</taxon>
        <taxon>Mycolicibacterium</taxon>
    </lineage>
</organism>
<dbReference type="EC" id="3.2.1.52" evidence="3"/>
<dbReference type="GO" id="GO:0005975">
    <property type="term" value="P:carbohydrate metabolic process"/>
    <property type="evidence" value="ECO:0007669"/>
    <property type="project" value="InterPro"/>
</dbReference>
<dbReference type="InterPro" id="IPR036962">
    <property type="entry name" value="Glyco_hydro_3_N_sf"/>
</dbReference>
<evidence type="ECO:0000256" key="1">
    <source>
        <dbReference type="ARBA" id="ARBA00001231"/>
    </source>
</evidence>
<proteinExistence type="inferred from homology"/>
<dbReference type="Pfam" id="PF00933">
    <property type="entry name" value="Glyco_hydro_3"/>
    <property type="match status" value="1"/>
</dbReference>
<dbReference type="GO" id="GO:0004563">
    <property type="term" value="F:beta-N-acetylhexosaminidase activity"/>
    <property type="evidence" value="ECO:0007669"/>
    <property type="project" value="UniProtKB-EC"/>
</dbReference>
<gene>
    <name evidence="9" type="ORF">BST23_14765</name>
</gene>
<dbReference type="Gene3D" id="3.20.20.300">
    <property type="entry name" value="Glycoside hydrolase, family 3, N-terminal domain"/>
    <property type="match status" value="1"/>
</dbReference>
<name>A0A1X0CYN5_9MYCO</name>
<dbReference type="PANTHER" id="PTHR30480:SF13">
    <property type="entry name" value="BETA-HEXOSAMINIDASE"/>
    <property type="match status" value="1"/>
</dbReference>
<evidence type="ECO:0000259" key="8">
    <source>
        <dbReference type="Pfam" id="PF00933"/>
    </source>
</evidence>